<dbReference type="GO" id="GO:0046677">
    <property type="term" value="P:response to antibiotic"/>
    <property type="evidence" value="ECO:0007669"/>
    <property type="project" value="UniProtKB-UniRule"/>
</dbReference>
<dbReference type="Pfam" id="PF02673">
    <property type="entry name" value="BacA"/>
    <property type="match status" value="1"/>
</dbReference>
<dbReference type="GO" id="GO:0008360">
    <property type="term" value="P:regulation of cell shape"/>
    <property type="evidence" value="ECO:0007669"/>
    <property type="project" value="UniProtKB-KW"/>
</dbReference>
<dbReference type="RefSeq" id="WP_101893046.1">
    <property type="nucleotide sequence ID" value="NZ_CP022684.1"/>
</dbReference>
<evidence type="ECO:0000256" key="14">
    <source>
        <dbReference type="HAMAP-Rule" id="MF_01006"/>
    </source>
</evidence>
<feature type="transmembrane region" description="Helical" evidence="14">
    <location>
        <begin position="184"/>
        <end position="203"/>
    </location>
</feature>
<keyword evidence="10 14" id="KW-0046">Antibiotic resistance</keyword>
<dbReference type="NCBIfam" id="NF001393">
    <property type="entry name" value="PRK00281.2-4"/>
    <property type="match status" value="1"/>
</dbReference>
<dbReference type="GO" id="GO:0009252">
    <property type="term" value="P:peptidoglycan biosynthetic process"/>
    <property type="evidence" value="ECO:0007669"/>
    <property type="project" value="UniProtKB-KW"/>
</dbReference>
<name>A0A2K9LH58_9GAMM</name>
<dbReference type="Proteomes" id="UP000235116">
    <property type="component" value="Chromosome"/>
</dbReference>
<evidence type="ECO:0000256" key="8">
    <source>
        <dbReference type="ARBA" id="ARBA00022989"/>
    </source>
</evidence>
<dbReference type="PANTHER" id="PTHR30622:SF4">
    <property type="entry name" value="UNDECAPRENYL-DIPHOSPHATASE"/>
    <property type="match status" value="1"/>
</dbReference>
<comment type="function">
    <text evidence="14">Catalyzes the dephosphorylation of undecaprenyl diphosphate (UPP). Confers resistance to bacitracin.</text>
</comment>
<dbReference type="EMBL" id="CP022684">
    <property type="protein sequence ID" value="AUM11706.1"/>
    <property type="molecule type" value="Genomic_DNA"/>
</dbReference>
<keyword evidence="7 14" id="KW-0378">Hydrolase</keyword>
<evidence type="ECO:0000313" key="15">
    <source>
        <dbReference type="EMBL" id="AUM11706.1"/>
    </source>
</evidence>
<evidence type="ECO:0000256" key="9">
    <source>
        <dbReference type="ARBA" id="ARBA00023136"/>
    </source>
</evidence>
<dbReference type="GO" id="GO:0071555">
    <property type="term" value="P:cell wall organization"/>
    <property type="evidence" value="ECO:0007669"/>
    <property type="project" value="UniProtKB-KW"/>
</dbReference>
<dbReference type="NCBIfam" id="TIGR00753">
    <property type="entry name" value="undec_PP_bacA"/>
    <property type="match status" value="1"/>
</dbReference>
<evidence type="ECO:0000256" key="3">
    <source>
        <dbReference type="ARBA" id="ARBA00012374"/>
    </source>
</evidence>
<evidence type="ECO:0000256" key="4">
    <source>
        <dbReference type="ARBA" id="ARBA00021581"/>
    </source>
</evidence>
<feature type="transmembrane region" description="Helical" evidence="14">
    <location>
        <begin position="83"/>
        <end position="104"/>
    </location>
</feature>
<evidence type="ECO:0000256" key="10">
    <source>
        <dbReference type="ARBA" id="ARBA00023251"/>
    </source>
</evidence>
<dbReference type="HAMAP" id="MF_01006">
    <property type="entry name" value="Undec_diphosphatase"/>
    <property type="match status" value="1"/>
</dbReference>
<keyword evidence="9 14" id="KW-0472">Membrane</keyword>
<feature type="transmembrane region" description="Helical" evidence="14">
    <location>
        <begin position="251"/>
        <end position="267"/>
    </location>
</feature>
<accession>A0A2K9LH58</accession>
<comment type="subcellular location">
    <subcellularLocation>
        <location evidence="1 14">Cell membrane</location>
        <topology evidence="1 14">Multi-pass membrane protein</topology>
    </subcellularLocation>
</comment>
<evidence type="ECO:0000256" key="7">
    <source>
        <dbReference type="ARBA" id="ARBA00022801"/>
    </source>
</evidence>
<dbReference type="PANTHER" id="PTHR30622">
    <property type="entry name" value="UNDECAPRENYL-DIPHOSPHATASE"/>
    <property type="match status" value="1"/>
</dbReference>
<organism evidence="15 16">
    <name type="scientific">Ketobacter alkanivorans</name>
    <dbReference type="NCBI Taxonomy" id="1917421"/>
    <lineage>
        <taxon>Bacteria</taxon>
        <taxon>Pseudomonadati</taxon>
        <taxon>Pseudomonadota</taxon>
        <taxon>Gammaproteobacteria</taxon>
        <taxon>Pseudomonadales</taxon>
        <taxon>Ketobacteraceae</taxon>
        <taxon>Ketobacter</taxon>
    </lineage>
</organism>
<dbReference type="InterPro" id="IPR003824">
    <property type="entry name" value="UppP"/>
</dbReference>
<proteinExistence type="inferred from homology"/>
<evidence type="ECO:0000256" key="13">
    <source>
        <dbReference type="ARBA" id="ARBA00047594"/>
    </source>
</evidence>
<feature type="transmembrane region" description="Helical" evidence="14">
    <location>
        <begin position="215"/>
        <end position="239"/>
    </location>
</feature>
<gene>
    <name evidence="14" type="primary">uppP</name>
    <name evidence="15" type="ORF">Kalk_04415</name>
</gene>
<dbReference type="KEGG" id="kak:Kalk_04415"/>
<keyword evidence="14" id="KW-0961">Cell wall biogenesis/degradation</keyword>
<evidence type="ECO:0000256" key="2">
    <source>
        <dbReference type="ARBA" id="ARBA00010621"/>
    </source>
</evidence>
<evidence type="ECO:0000313" key="16">
    <source>
        <dbReference type="Proteomes" id="UP000235116"/>
    </source>
</evidence>
<feature type="transmembrane region" description="Helical" evidence="14">
    <location>
        <begin position="116"/>
        <end position="133"/>
    </location>
</feature>
<evidence type="ECO:0000256" key="12">
    <source>
        <dbReference type="ARBA" id="ARBA00032932"/>
    </source>
</evidence>
<dbReference type="OrthoDB" id="9808289at2"/>
<comment type="similarity">
    <text evidence="2 14">Belongs to the UppP family.</text>
</comment>
<comment type="miscellaneous">
    <text evidence="14">Bacitracin is thought to be involved in the inhibition of peptidoglycan synthesis by sequestering undecaprenyl diphosphate, thereby reducing the pool of lipid carrier available.</text>
</comment>
<evidence type="ECO:0000256" key="6">
    <source>
        <dbReference type="ARBA" id="ARBA00022692"/>
    </source>
</evidence>
<dbReference type="GO" id="GO:0005886">
    <property type="term" value="C:plasma membrane"/>
    <property type="evidence" value="ECO:0007669"/>
    <property type="project" value="UniProtKB-SubCell"/>
</dbReference>
<dbReference type="EC" id="3.6.1.27" evidence="3 14"/>
<evidence type="ECO:0000256" key="1">
    <source>
        <dbReference type="ARBA" id="ARBA00004651"/>
    </source>
</evidence>
<evidence type="ECO:0000256" key="11">
    <source>
        <dbReference type="ARBA" id="ARBA00032707"/>
    </source>
</evidence>
<comment type="catalytic activity">
    <reaction evidence="13 14">
        <text>di-trans,octa-cis-undecaprenyl diphosphate + H2O = di-trans,octa-cis-undecaprenyl phosphate + phosphate + H(+)</text>
        <dbReference type="Rhea" id="RHEA:28094"/>
        <dbReference type="ChEBI" id="CHEBI:15377"/>
        <dbReference type="ChEBI" id="CHEBI:15378"/>
        <dbReference type="ChEBI" id="CHEBI:43474"/>
        <dbReference type="ChEBI" id="CHEBI:58405"/>
        <dbReference type="ChEBI" id="CHEBI:60392"/>
        <dbReference type="EC" id="3.6.1.27"/>
    </reaction>
</comment>
<evidence type="ECO:0000256" key="5">
    <source>
        <dbReference type="ARBA" id="ARBA00022475"/>
    </source>
</evidence>
<sequence length="268" mass="28731">MDIILQALVLAIIQGLTEFLPVSSSAHLILPSQVLGWPDQGQAFDVAVHLGTLMAVVTYFNHDIRRMLGGMVTGVQTRSMNQDLNLAFAVIIGTIPAVIFGGLFSDFIEMNMRTSFVIACTTVVFGLLLWASDKQGNGRLELDRMTLTIALVIGLAQAIALIPGTSRSGITMTAALFLGFSRVASARFSMLLSIPIIVAAGTLETAKLAVSGQEVPWNLMVLGILASSISAFLCIHVFLSLLERIGMTPFVVYRLLLGAALFMFVGLN</sequence>
<keyword evidence="5 14" id="KW-1003">Cell membrane</keyword>
<keyword evidence="16" id="KW-1185">Reference proteome</keyword>
<dbReference type="GO" id="GO:0050380">
    <property type="term" value="F:undecaprenyl-diphosphatase activity"/>
    <property type="evidence" value="ECO:0007669"/>
    <property type="project" value="UniProtKB-UniRule"/>
</dbReference>
<keyword evidence="6 14" id="KW-0812">Transmembrane</keyword>
<feature type="transmembrane region" description="Helical" evidence="14">
    <location>
        <begin position="145"/>
        <end position="164"/>
    </location>
</feature>
<dbReference type="AlphaFoldDB" id="A0A2K9LH58"/>
<keyword evidence="14" id="KW-0573">Peptidoglycan synthesis</keyword>
<reference evidence="16" key="1">
    <citation type="submission" date="2017-08" db="EMBL/GenBank/DDBJ databases">
        <title>Direct submision.</title>
        <authorList>
            <person name="Kim S.-J."/>
            <person name="Rhee S.-K."/>
        </authorList>
    </citation>
    <scope>NUCLEOTIDE SEQUENCE [LARGE SCALE GENOMIC DNA]</scope>
    <source>
        <strain evidence="16">GI5</strain>
    </source>
</reference>
<protein>
    <recommendedName>
        <fullName evidence="4 14">Undecaprenyl-diphosphatase</fullName>
        <ecNumber evidence="3 14">3.6.1.27</ecNumber>
    </recommendedName>
    <alternativeName>
        <fullName evidence="12 14">Bacitracin resistance protein</fullName>
    </alternativeName>
    <alternativeName>
        <fullName evidence="11 14">Undecaprenyl pyrophosphate phosphatase</fullName>
    </alternativeName>
</protein>
<keyword evidence="14" id="KW-0133">Cell shape</keyword>
<keyword evidence="8 14" id="KW-1133">Transmembrane helix</keyword>